<protein>
    <submittedName>
        <fullName evidence="8">Uncharacterized protein</fullName>
    </submittedName>
</protein>
<comment type="subcellular location">
    <subcellularLocation>
        <location evidence="1">Cell envelope</location>
    </subcellularLocation>
</comment>
<name>A0A0C5JK57_9PROT</name>
<keyword evidence="3" id="KW-0201">Cytochrome c-type biogenesis</keyword>
<dbReference type="KEGG" id="rbu:PG1C_03310"/>
<dbReference type="SUPFAM" id="SSF48452">
    <property type="entry name" value="TPR-like"/>
    <property type="match status" value="1"/>
</dbReference>
<dbReference type="InterPro" id="IPR056413">
    <property type="entry name" value="TPR_CcmH_CycH"/>
</dbReference>
<dbReference type="InterPro" id="IPR017560">
    <property type="entry name" value="Cyt_c_biogenesis_CcmI"/>
</dbReference>
<evidence type="ECO:0000256" key="1">
    <source>
        <dbReference type="ARBA" id="ARBA00004196"/>
    </source>
</evidence>
<dbReference type="Gene3D" id="1.25.40.10">
    <property type="entry name" value="Tetratricopeptide repeat domain"/>
    <property type="match status" value="1"/>
</dbReference>
<dbReference type="GO" id="GO:0030313">
    <property type="term" value="C:cell envelope"/>
    <property type="evidence" value="ECO:0007669"/>
    <property type="project" value="UniProtKB-SubCell"/>
</dbReference>
<proteinExistence type="predicted"/>
<feature type="transmembrane region" description="Helical" evidence="5">
    <location>
        <begin position="6"/>
        <end position="24"/>
    </location>
</feature>
<dbReference type="Proteomes" id="UP000061603">
    <property type="component" value="Chromosome"/>
</dbReference>
<evidence type="ECO:0000256" key="3">
    <source>
        <dbReference type="ARBA" id="ARBA00022748"/>
    </source>
</evidence>
<dbReference type="Pfam" id="PF23914">
    <property type="entry name" value="TPR_CcmH_CycH"/>
    <property type="match status" value="1"/>
</dbReference>
<dbReference type="InterPro" id="IPR056412">
    <property type="entry name" value="Ig_CycH"/>
</dbReference>
<evidence type="ECO:0000313" key="8">
    <source>
        <dbReference type="EMBL" id="AJP47756.1"/>
    </source>
</evidence>
<dbReference type="PANTHER" id="PTHR47870:SF4">
    <property type="entry name" value="CYTOCHROME C-TYPE BIOGENESIS PROTEIN CYCH"/>
    <property type="match status" value="1"/>
</dbReference>
<dbReference type="GO" id="GO:0005886">
    <property type="term" value="C:plasma membrane"/>
    <property type="evidence" value="ECO:0007669"/>
    <property type="project" value="TreeGrafter"/>
</dbReference>
<dbReference type="GO" id="GO:0017004">
    <property type="term" value="P:cytochrome complex assembly"/>
    <property type="evidence" value="ECO:0007669"/>
    <property type="project" value="UniProtKB-KW"/>
</dbReference>
<reference evidence="8 9" key="1">
    <citation type="journal article" date="2015" name="Genome Announc.">
        <title>Complete Genome Sequence of a Novel Bacterium within the Family Rhodocyclaceae That Degrades Polycyclic Aromatic Hydrocarbons.</title>
        <authorList>
            <person name="Singleton D.R."/>
            <person name="Dickey A.N."/>
            <person name="Scholl E.H."/>
            <person name="Wright F.A."/>
            <person name="Aitken M.D."/>
        </authorList>
    </citation>
    <scope>NUCLEOTIDE SEQUENCE [LARGE SCALE GENOMIC DNA]</scope>
    <source>
        <strain evidence="9">PG1-Ca6</strain>
    </source>
</reference>
<accession>A0A0C5JK57</accession>
<dbReference type="EMBL" id="CP010554">
    <property type="protein sequence ID" value="AJP47756.1"/>
    <property type="molecule type" value="Genomic_DNA"/>
</dbReference>
<dbReference type="AlphaFoldDB" id="A0A0C5JK57"/>
<evidence type="ECO:0000259" key="6">
    <source>
        <dbReference type="Pfam" id="PF23892"/>
    </source>
</evidence>
<evidence type="ECO:0000313" key="9">
    <source>
        <dbReference type="Proteomes" id="UP000061603"/>
    </source>
</evidence>
<dbReference type="NCBIfam" id="TIGR03142">
    <property type="entry name" value="cytochro_ccmI"/>
    <property type="match status" value="1"/>
</dbReference>
<keyword evidence="5" id="KW-0472">Membrane</keyword>
<sequence length="430" mass="45730">MTTFFFAAAALTLAALVLLLRPWWRTKNGKNAKHHRTTGASAVRPSGNFSAALNTTIHRDRLGELERDHANGLISAVDYAEAREELQHQLLDDTLVAEAGTATVSAGRRWDGWMLAVLLPAAAIGLYVLLGNPDALLSSAERNAQAAATVNGMISRLEQKMAQEPGNTQGWVILARAYKVMGRWDDAERAFTHAAPIVEKNATLLAEFADVLLQKTDSFAGRPHESIAQALRLEPSNGKALLLAGAEAFAGKSYAAAASYWERLLKQLDPASDEARMVASGIARAREMGGEKVLSPSLDGAGKTPPVSKATDAALTASAVSGRVELSPALRAQTTPDETVFIFARAVNGSRMPLAVQRVRVADLPFDFKLDDSQAMSPENKISSAQTLRIEVRVSKSGQAIPASGDLTGSGAAVKPGTKGIHVVINQVVK</sequence>
<keyword evidence="9" id="KW-1185">Reference proteome</keyword>
<gene>
    <name evidence="8" type="ORF">PG1C_03310</name>
</gene>
<evidence type="ECO:0000256" key="5">
    <source>
        <dbReference type="SAM" id="Phobius"/>
    </source>
</evidence>
<dbReference type="RefSeq" id="WP_202636018.1">
    <property type="nucleotide sequence ID" value="NZ_CP010554.1"/>
</dbReference>
<keyword evidence="2" id="KW-0677">Repeat</keyword>
<keyword evidence="5" id="KW-0812">Transmembrane</keyword>
<dbReference type="HOGENOM" id="CLU_036074_2_0_4"/>
<dbReference type="PANTHER" id="PTHR47870">
    <property type="entry name" value="CYTOCHROME C-TYPE BIOGENESIS PROTEIN CCMH"/>
    <property type="match status" value="1"/>
</dbReference>
<feature type="transmembrane region" description="Helical" evidence="5">
    <location>
        <begin position="112"/>
        <end position="130"/>
    </location>
</feature>
<keyword evidence="5" id="KW-1133">Transmembrane helix</keyword>
<dbReference type="InterPro" id="IPR051263">
    <property type="entry name" value="C-type_cytochrome_biogenesis"/>
</dbReference>
<evidence type="ECO:0000256" key="2">
    <source>
        <dbReference type="ARBA" id="ARBA00022737"/>
    </source>
</evidence>
<feature type="domain" description="Cytochrome c-type biogenesis protein H TPR" evidence="7">
    <location>
        <begin position="157"/>
        <end position="273"/>
    </location>
</feature>
<organism evidence="8 9">
    <name type="scientific">Rugosibacter aromaticivorans</name>
    <dbReference type="NCBI Taxonomy" id="1565605"/>
    <lineage>
        <taxon>Bacteria</taxon>
        <taxon>Pseudomonadati</taxon>
        <taxon>Pseudomonadota</taxon>
        <taxon>Betaproteobacteria</taxon>
        <taxon>Nitrosomonadales</taxon>
        <taxon>Sterolibacteriaceae</taxon>
        <taxon>Rugosibacter</taxon>
    </lineage>
</organism>
<evidence type="ECO:0000256" key="4">
    <source>
        <dbReference type="ARBA" id="ARBA00022803"/>
    </source>
</evidence>
<feature type="domain" description="Cytochrome c-type biogenesis protein H Ig-like" evidence="6">
    <location>
        <begin position="322"/>
        <end position="426"/>
    </location>
</feature>
<keyword evidence="4" id="KW-0802">TPR repeat</keyword>
<dbReference type="Pfam" id="PF23892">
    <property type="entry name" value="Ig_CycH"/>
    <property type="match status" value="1"/>
</dbReference>
<dbReference type="InterPro" id="IPR011990">
    <property type="entry name" value="TPR-like_helical_dom_sf"/>
</dbReference>
<evidence type="ECO:0000259" key="7">
    <source>
        <dbReference type="Pfam" id="PF23914"/>
    </source>
</evidence>
<dbReference type="STRING" id="1565605.PG1C_03310"/>
<dbReference type="PATRIC" id="fig|1565605.3.peg.694"/>